<proteinExistence type="predicted"/>
<sequence length="199" mass="22183">MSVCCAVWYNPIDPGRSRGLPMKMVSANRDRQPRQPKYQLKPISLPEALTRIQARRNDADVCLSPWPMEPFLAVMQAARFAIQVVDAEDNPIALALCGQSLIPQLDNGYTLEILAGWSMNADKAKALLFLAAWRTGLAMGYRRMLGYFRKEESCVPLVAASLMRLHGQFGVRMNCVGEAELAWGRGEWDLPAPGQFSIN</sequence>
<dbReference type="EMBL" id="LR586016">
    <property type="protein sequence ID" value="VIP04000.1"/>
    <property type="molecule type" value="Genomic_DNA"/>
</dbReference>
<dbReference type="EMBL" id="LR593887">
    <property type="protein sequence ID" value="VTS05367.1"/>
    <property type="molecule type" value="Genomic_DNA"/>
</dbReference>
<keyword evidence="1" id="KW-0808">Transferase</keyword>
<evidence type="ECO:0000313" key="1">
    <source>
        <dbReference type="EMBL" id="VIP04000.1"/>
    </source>
</evidence>
<keyword evidence="2" id="KW-1185">Reference proteome</keyword>
<accession>A0A6C2YQS6</accession>
<dbReference type="Proteomes" id="UP000464378">
    <property type="component" value="Chromosome"/>
</dbReference>
<evidence type="ECO:0000313" key="2">
    <source>
        <dbReference type="Proteomes" id="UP000464378"/>
    </source>
</evidence>
<dbReference type="InParanoid" id="A0A6C2YQS6"/>
<organism evidence="1">
    <name type="scientific">Tuwongella immobilis</name>
    <dbReference type="NCBI Taxonomy" id="692036"/>
    <lineage>
        <taxon>Bacteria</taxon>
        <taxon>Pseudomonadati</taxon>
        <taxon>Planctomycetota</taxon>
        <taxon>Planctomycetia</taxon>
        <taxon>Gemmatales</taxon>
        <taxon>Gemmataceae</taxon>
        <taxon>Tuwongella</taxon>
    </lineage>
</organism>
<gene>
    <name evidence="1" type="ORF">GMBLW1_51930</name>
</gene>
<name>A0A6C2YQS6_9BACT</name>
<protein>
    <submittedName>
        <fullName evidence="1">Uncharacterized protein</fullName>
    </submittedName>
</protein>
<dbReference type="KEGG" id="tim:GMBLW1_51930"/>
<dbReference type="GO" id="GO:0016740">
    <property type="term" value="F:transferase activity"/>
    <property type="evidence" value="ECO:0007669"/>
    <property type="project" value="UniProtKB-KW"/>
</dbReference>
<dbReference type="AlphaFoldDB" id="A0A6C2YQS6"/>
<reference evidence="1" key="1">
    <citation type="submission" date="2019-04" db="EMBL/GenBank/DDBJ databases">
        <authorList>
            <consortium name="Science for Life Laboratories"/>
        </authorList>
    </citation>
    <scope>NUCLEOTIDE SEQUENCE</scope>
    <source>
        <strain evidence="1">MBLW1</strain>
    </source>
</reference>